<dbReference type="Proteomes" id="UP000054477">
    <property type="component" value="Unassembled WGS sequence"/>
</dbReference>
<dbReference type="HOGENOM" id="CLU_016903_0_0_1"/>
<name>A0A0C9WUD1_9AGAR</name>
<gene>
    <name evidence="2" type="ORF">K443DRAFT_637773</name>
</gene>
<evidence type="ECO:0000313" key="3">
    <source>
        <dbReference type="Proteomes" id="UP000054477"/>
    </source>
</evidence>
<dbReference type="OrthoDB" id="3235770at2759"/>
<proteinExistence type="predicted"/>
<organism evidence="2 3">
    <name type="scientific">Laccaria amethystina LaAM-08-1</name>
    <dbReference type="NCBI Taxonomy" id="1095629"/>
    <lineage>
        <taxon>Eukaryota</taxon>
        <taxon>Fungi</taxon>
        <taxon>Dikarya</taxon>
        <taxon>Basidiomycota</taxon>
        <taxon>Agaricomycotina</taxon>
        <taxon>Agaricomycetes</taxon>
        <taxon>Agaricomycetidae</taxon>
        <taxon>Agaricales</taxon>
        <taxon>Agaricineae</taxon>
        <taxon>Hydnangiaceae</taxon>
        <taxon>Laccaria</taxon>
    </lineage>
</organism>
<dbReference type="InterPro" id="IPR021047">
    <property type="entry name" value="Mannosyltransferase_CMT1"/>
</dbReference>
<dbReference type="PANTHER" id="PTHR34144:SF2">
    <property type="entry name" value="CAPSULAR ASSOCIATED PROTEIN"/>
    <property type="match status" value="1"/>
</dbReference>
<protein>
    <submittedName>
        <fullName evidence="2">Uncharacterized protein</fullName>
    </submittedName>
</protein>
<feature type="compositionally biased region" description="Basic and acidic residues" evidence="1">
    <location>
        <begin position="239"/>
        <end position="253"/>
    </location>
</feature>
<evidence type="ECO:0000313" key="2">
    <source>
        <dbReference type="EMBL" id="KIJ95825.1"/>
    </source>
</evidence>
<dbReference type="PANTHER" id="PTHR34144">
    <property type="entry name" value="CHROMOSOME 8, WHOLE GENOME SHOTGUN SEQUENCE"/>
    <property type="match status" value="1"/>
</dbReference>
<accession>A0A0C9WUD1</accession>
<dbReference type="EMBL" id="KN838742">
    <property type="protein sequence ID" value="KIJ95825.1"/>
    <property type="molecule type" value="Genomic_DNA"/>
</dbReference>
<sequence>MTYDNLIRENHPYYITIVIHSADHFLVDQFAVILQKAKRLGTDNLFVSMLDHDSNDSAETLTDLCEAVLTLLGVPFRIRRVPGMTQDPTAAYYPLEELQLKRNIKFARVIWLKSFTCPNDILKTIRISFVNEAAMAWAEHTGFFIFSDHWRTRNIEGDQFRQSKSSSKPDGRASYRSETGYQNFSRSEHQAWFWRVLWVRSARDAMSEVDLATGAAAMRKRDIIEVAARNPMMNRALKARRDTEAAAVESREEVNDDATDRRKKGKADEDENAGSDYDAMSLEEGGEIVPPPEVGRLMIMIPNSVFRPALVLVNPPCPTTYAGLARDLFAEGDDNALSIAAKYVL</sequence>
<dbReference type="AlphaFoldDB" id="A0A0C9WUD1"/>
<evidence type="ECO:0000256" key="1">
    <source>
        <dbReference type="SAM" id="MobiDB-lite"/>
    </source>
</evidence>
<dbReference type="STRING" id="1095629.A0A0C9WUD1"/>
<reference evidence="3" key="2">
    <citation type="submission" date="2015-01" db="EMBL/GenBank/DDBJ databases">
        <title>Evolutionary Origins and Diversification of the Mycorrhizal Mutualists.</title>
        <authorList>
            <consortium name="DOE Joint Genome Institute"/>
            <consortium name="Mycorrhizal Genomics Consortium"/>
            <person name="Kohler A."/>
            <person name="Kuo A."/>
            <person name="Nagy L.G."/>
            <person name="Floudas D."/>
            <person name="Copeland A."/>
            <person name="Barry K.W."/>
            <person name="Cichocki N."/>
            <person name="Veneault-Fourrey C."/>
            <person name="LaButti K."/>
            <person name="Lindquist E.A."/>
            <person name="Lipzen A."/>
            <person name="Lundell T."/>
            <person name="Morin E."/>
            <person name="Murat C."/>
            <person name="Riley R."/>
            <person name="Ohm R."/>
            <person name="Sun H."/>
            <person name="Tunlid A."/>
            <person name="Henrissat B."/>
            <person name="Grigoriev I.V."/>
            <person name="Hibbett D.S."/>
            <person name="Martin F."/>
        </authorList>
    </citation>
    <scope>NUCLEOTIDE SEQUENCE [LARGE SCALE GENOMIC DNA]</scope>
    <source>
        <strain evidence="3">LaAM-08-1</strain>
    </source>
</reference>
<reference evidence="2 3" key="1">
    <citation type="submission" date="2014-04" db="EMBL/GenBank/DDBJ databases">
        <authorList>
            <consortium name="DOE Joint Genome Institute"/>
            <person name="Kuo A."/>
            <person name="Kohler A."/>
            <person name="Nagy L.G."/>
            <person name="Floudas D."/>
            <person name="Copeland A."/>
            <person name="Barry K.W."/>
            <person name="Cichocki N."/>
            <person name="Veneault-Fourrey C."/>
            <person name="LaButti K."/>
            <person name="Lindquist E.A."/>
            <person name="Lipzen A."/>
            <person name="Lundell T."/>
            <person name="Morin E."/>
            <person name="Murat C."/>
            <person name="Sun H."/>
            <person name="Tunlid A."/>
            <person name="Henrissat B."/>
            <person name="Grigoriev I.V."/>
            <person name="Hibbett D.S."/>
            <person name="Martin F."/>
            <person name="Nordberg H.P."/>
            <person name="Cantor M.N."/>
            <person name="Hua S.X."/>
        </authorList>
    </citation>
    <scope>NUCLEOTIDE SEQUENCE [LARGE SCALE GENOMIC DNA]</scope>
    <source>
        <strain evidence="2 3">LaAM-08-1</strain>
    </source>
</reference>
<feature type="region of interest" description="Disordered" evidence="1">
    <location>
        <begin position="239"/>
        <end position="285"/>
    </location>
</feature>
<feature type="compositionally biased region" description="Basic and acidic residues" evidence="1">
    <location>
        <begin position="157"/>
        <end position="175"/>
    </location>
</feature>
<dbReference type="Pfam" id="PF11735">
    <property type="entry name" value="CAP59_mtransfer"/>
    <property type="match status" value="1"/>
</dbReference>
<keyword evidence="3" id="KW-1185">Reference proteome</keyword>
<feature type="region of interest" description="Disordered" evidence="1">
    <location>
        <begin position="157"/>
        <end position="177"/>
    </location>
</feature>